<organism evidence="1 2">
    <name type="scientific">Caenorhabditis remanei</name>
    <name type="common">Caenorhabditis vulgaris</name>
    <dbReference type="NCBI Taxonomy" id="31234"/>
    <lineage>
        <taxon>Eukaryota</taxon>
        <taxon>Metazoa</taxon>
        <taxon>Ecdysozoa</taxon>
        <taxon>Nematoda</taxon>
        <taxon>Chromadorea</taxon>
        <taxon>Rhabditida</taxon>
        <taxon>Rhabditina</taxon>
        <taxon>Rhabditomorpha</taxon>
        <taxon>Rhabditoidea</taxon>
        <taxon>Rhabditidae</taxon>
        <taxon>Peloderinae</taxon>
        <taxon>Caenorhabditis</taxon>
    </lineage>
</organism>
<reference evidence="1 2" key="1">
    <citation type="submission" date="2019-12" db="EMBL/GenBank/DDBJ databases">
        <title>Chromosome-level assembly of the Caenorhabditis remanei genome.</title>
        <authorList>
            <person name="Teterina A.A."/>
            <person name="Willis J.H."/>
            <person name="Phillips P.C."/>
        </authorList>
    </citation>
    <scope>NUCLEOTIDE SEQUENCE [LARGE SCALE GENOMIC DNA]</scope>
    <source>
        <strain evidence="1 2">PX506</strain>
        <tissue evidence="1">Whole organism</tissue>
    </source>
</reference>
<name>A0A6A5FV40_CAERE</name>
<dbReference type="AlphaFoldDB" id="A0A6A5FV40"/>
<evidence type="ECO:0000313" key="2">
    <source>
        <dbReference type="Proteomes" id="UP000483820"/>
    </source>
</evidence>
<dbReference type="GeneID" id="78777545"/>
<dbReference type="Proteomes" id="UP000483820">
    <property type="component" value="Chromosome X"/>
</dbReference>
<comment type="caution">
    <text evidence="1">The sequence shown here is derived from an EMBL/GenBank/DDBJ whole genome shotgun (WGS) entry which is preliminary data.</text>
</comment>
<sequence>MPSAPLFFVAGVAQLGTPPATNRRGVMAGEAQSIEWMKADRSNARFWWISVVITSKENTSLNCGMKKSTYERRNKDL</sequence>
<proteinExistence type="predicted"/>
<dbReference type="CTD" id="78777545"/>
<dbReference type="KEGG" id="crq:GCK72_022714"/>
<accession>A0A6A5FV40</accession>
<evidence type="ECO:0000313" key="1">
    <source>
        <dbReference type="EMBL" id="KAF1746261.1"/>
    </source>
</evidence>
<dbReference type="RefSeq" id="XP_053578580.1">
    <property type="nucleotide sequence ID" value="XM_053735014.1"/>
</dbReference>
<protein>
    <submittedName>
        <fullName evidence="1">Uncharacterized protein</fullName>
    </submittedName>
</protein>
<dbReference type="EMBL" id="WUAV01000006">
    <property type="protein sequence ID" value="KAF1746261.1"/>
    <property type="molecule type" value="Genomic_DNA"/>
</dbReference>
<gene>
    <name evidence="1" type="ORF">GCK72_022714</name>
</gene>